<dbReference type="Gene3D" id="3.40.190.10">
    <property type="entry name" value="Periplasmic binding protein-like II"/>
    <property type="match status" value="2"/>
</dbReference>
<evidence type="ECO:0000313" key="3">
    <source>
        <dbReference type="EMBL" id="MBJ3777432.1"/>
    </source>
</evidence>
<keyword evidence="4" id="KW-1185">Reference proteome</keyword>
<dbReference type="EMBL" id="JAEKJA010000015">
    <property type="protein sequence ID" value="MBJ3777432.1"/>
    <property type="molecule type" value="Genomic_DNA"/>
</dbReference>
<comment type="caution">
    <text evidence="3">The sequence shown here is derived from an EMBL/GenBank/DDBJ whole genome shotgun (WGS) entry which is preliminary data.</text>
</comment>
<feature type="chain" id="PRO_5037941334" evidence="2">
    <location>
        <begin position="20"/>
        <end position="394"/>
    </location>
</feature>
<dbReference type="Proteomes" id="UP000609531">
    <property type="component" value="Unassembled WGS sequence"/>
</dbReference>
<evidence type="ECO:0000256" key="1">
    <source>
        <dbReference type="ARBA" id="ARBA00022764"/>
    </source>
</evidence>
<reference evidence="3" key="1">
    <citation type="submission" date="2020-12" db="EMBL/GenBank/DDBJ databases">
        <title>Bacterial taxonomy.</title>
        <authorList>
            <person name="Pan X."/>
        </authorList>
    </citation>
    <scope>NUCLEOTIDE SEQUENCE</scope>
    <source>
        <strain evidence="3">B2012</strain>
    </source>
</reference>
<evidence type="ECO:0000313" key="4">
    <source>
        <dbReference type="Proteomes" id="UP000609531"/>
    </source>
</evidence>
<evidence type="ECO:0000256" key="2">
    <source>
        <dbReference type="SAM" id="SignalP"/>
    </source>
</evidence>
<sequence length="394" mass="41436">MRFVLAAVLFVIAGGVARADSLTLVCLDVGRAVAACRDSAARFEEATGHTVRVVSADATDRRALERYRALFSVSSPRIDVIQFPDAWAPALTSDLSTLANEADPRAALPAVSDVAVSTGRVVGLPQHMAITLLFLRSDQISEGPEAWTQLRESLLQAPGEEASKLAFGGAGASLFPLFVDWAYSFGAKGLDDEPRMLVALQALNDTVGVITSAAATSTTGSEALAEFTGGGSAALLARSTALPSLVGSPIADVMSILLRPPAEDAADAEAIMATTWFVGVSRHSANQESAKALATFLASPDEQRLAAIDHGLAPTRPALYDDEELLAVSPVFATIASHMNRLVPPPVRRFGIAYLDLADQVADAVRAMVRGEVKADATMKIILDQVAQAEREAM</sequence>
<proteinExistence type="predicted"/>
<name>A0A934MEF0_9HYPH</name>
<feature type="signal peptide" evidence="2">
    <location>
        <begin position="1"/>
        <end position="19"/>
    </location>
</feature>
<dbReference type="AlphaFoldDB" id="A0A934MEF0"/>
<dbReference type="RefSeq" id="WP_198883335.1">
    <property type="nucleotide sequence ID" value="NZ_JAEKJA010000015.1"/>
</dbReference>
<gene>
    <name evidence="3" type="ORF">JCR33_17120</name>
</gene>
<keyword evidence="1" id="KW-0574">Periplasm</keyword>
<accession>A0A934MEF0</accession>
<dbReference type="Pfam" id="PF13416">
    <property type="entry name" value="SBP_bac_8"/>
    <property type="match status" value="1"/>
</dbReference>
<protein>
    <submittedName>
        <fullName evidence="3">Extracellular solute-binding protein</fullName>
    </submittedName>
</protein>
<organism evidence="3 4">
    <name type="scientific">Acuticoccus mangrovi</name>
    <dbReference type="NCBI Taxonomy" id="2796142"/>
    <lineage>
        <taxon>Bacteria</taxon>
        <taxon>Pseudomonadati</taxon>
        <taxon>Pseudomonadota</taxon>
        <taxon>Alphaproteobacteria</taxon>
        <taxon>Hyphomicrobiales</taxon>
        <taxon>Amorphaceae</taxon>
        <taxon>Acuticoccus</taxon>
    </lineage>
</organism>
<dbReference type="SUPFAM" id="SSF53850">
    <property type="entry name" value="Periplasmic binding protein-like II"/>
    <property type="match status" value="1"/>
</dbReference>
<dbReference type="InterPro" id="IPR006059">
    <property type="entry name" value="SBP"/>
</dbReference>
<keyword evidence="2" id="KW-0732">Signal</keyword>